<protein>
    <recommendedName>
        <fullName evidence="4">SH3b domain-containing protein</fullName>
    </recommendedName>
</protein>
<comment type="caution">
    <text evidence="2">The sequence shown here is derived from an EMBL/GenBank/DDBJ whole genome shotgun (WGS) entry which is preliminary data.</text>
</comment>
<evidence type="ECO:0008006" key="4">
    <source>
        <dbReference type="Google" id="ProtNLM"/>
    </source>
</evidence>
<evidence type="ECO:0000313" key="2">
    <source>
        <dbReference type="EMBL" id="MBK6263988.1"/>
    </source>
</evidence>
<evidence type="ECO:0000256" key="1">
    <source>
        <dbReference type="SAM" id="SignalP"/>
    </source>
</evidence>
<organism evidence="2 3">
    <name type="scientific">Marivirga aurantiaca</name>
    <dbReference type="NCBI Taxonomy" id="2802615"/>
    <lineage>
        <taxon>Bacteria</taxon>
        <taxon>Pseudomonadati</taxon>
        <taxon>Bacteroidota</taxon>
        <taxon>Cytophagia</taxon>
        <taxon>Cytophagales</taxon>
        <taxon>Marivirgaceae</taxon>
        <taxon>Marivirga</taxon>
    </lineage>
</organism>
<dbReference type="PROSITE" id="PS51257">
    <property type="entry name" value="PROKAR_LIPOPROTEIN"/>
    <property type="match status" value="1"/>
</dbReference>
<keyword evidence="1" id="KW-0732">Signal</keyword>
<evidence type="ECO:0000313" key="3">
    <source>
        <dbReference type="Proteomes" id="UP000611723"/>
    </source>
</evidence>
<dbReference type="EMBL" id="JAEQBW010000001">
    <property type="protein sequence ID" value="MBK6263988.1"/>
    <property type="molecule type" value="Genomic_DNA"/>
</dbReference>
<dbReference type="Proteomes" id="UP000611723">
    <property type="component" value="Unassembled WGS sequence"/>
</dbReference>
<sequence length="261" mass="29028">MKNYYYVLSCTFLALGLFSCSGNEKTESAEQTSVSVQEEAPQMVDAVSIWDGISVREEPSSDGKWISSVSLGEKVLMTGKTAVDSSEKNREYVEIKLGDDKQGWVVSDFVVEGTAVAAVTDAQIFKRPDLLTKTDKSFKSMDVLALIDTRDDWVEVTGKKQGDKWFSSGWIKRTDLSDNEVDIAVAVYSQKALAIEDEEERSKAIQEILENGSFTSSQFIVDLKNELNELQSEEELIAEPAEEMDSVEMDKEVVAETEEAI</sequence>
<feature type="chain" id="PRO_5037036396" description="SH3b domain-containing protein" evidence="1">
    <location>
        <begin position="23"/>
        <end position="261"/>
    </location>
</feature>
<reference evidence="2" key="1">
    <citation type="submission" date="2021-01" db="EMBL/GenBank/DDBJ databases">
        <title>Marivirga aurantiaca sp. nov., isolated from intertidal surface sediments.</title>
        <authorList>
            <person name="Zhang M."/>
        </authorList>
    </citation>
    <scope>NUCLEOTIDE SEQUENCE</scope>
    <source>
        <strain evidence="2">S37H4</strain>
    </source>
</reference>
<name>A0A934WVT8_9BACT</name>
<feature type="signal peptide" evidence="1">
    <location>
        <begin position="1"/>
        <end position="22"/>
    </location>
</feature>
<proteinExistence type="predicted"/>
<dbReference type="RefSeq" id="WP_201429666.1">
    <property type="nucleotide sequence ID" value="NZ_JAEQBW010000001.1"/>
</dbReference>
<gene>
    <name evidence="2" type="ORF">JKA74_02980</name>
</gene>
<dbReference type="Gene3D" id="2.30.30.40">
    <property type="entry name" value="SH3 Domains"/>
    <property type="match status" value="1"/>
</dbReference>
<keyword evidence="3" id="KW-1185">Reference proteome</keyword>
<accession>A0A934WVT8</accession>
<dbReference type="AlphaFoldDB" id="A0A934WVT8"/>